<sequence>MASEAQTVVFLHGIGAGPGSWNTQIAALPDGFTGFAPRIAGLADADGEGFSLTAAAAAVRNELDRRSVGRAHLCGLSLGGMVATRFAIDYPERIASLVLSGSQVHPNPTLMKVQNAVMRVLPARLVAQPGLSKQQMLAVLRAVGETDFRAELSRIAAPTLVLCGLRDRPNLPAARELAGGIAASELQLVPGAGHEWNLHQPEEFNRRLRAFYMSKKR</sequence>
<dbReference type="SUPFAM" id="SSF53474">
    <property type="entry name" value="alpha/beta-Hydrolases"/>
    <property type="match status" value="1"/>
</dbReference>
<dbReference type="PANTHER" id="PTHR43798:SF31">
    <property type="entry name" value="AB HYDROLASE SUPERFAMILY PROTEIN YCLE"/>
    <property type="match status" value="1"/>
</dbReference>
<reference evidence="3 4" key="1">
    <citation type="submission" date="2023-04" db="EMBL/GenBank/DDBJ databases">
        <title>Funneling lignin-derived compounds into biodiesel using alkali-halophilic Citricoccus sp. P2.</title>
        <authorList>
            <person name="Luo C.-B."/>
        </authorList>
    </citation>
    <scope>NUCLEOTIDE SEQUENCE [LARGE SCALE GENOMIC DNA]</scope>
    <source>
        <strain evidence="3 4">P2</strain>
    </source>
</reference>
<dbReference type="Pfam" id="PF12697">
    <property type="entry name" value="Abhydrolase_6"/>
    <property type="match status" value="1"/>
</dbReference>
<gene>
    <name evidence="3" type="ORF">P8192_00120</name>
</gene>
<dbReference type="PRINTS" id="PR00111">
    <property type="entry name" value="ABHYDROLASE"/>
</dbReference>
<evidence type="ECO:0000313" key="4">
    <source>
        <dbReference type="Proteomes" id="UP001219037"/>
    </source>
</evidence>
<accession>A0ABY8H7A4</accession>
<proteinExistence type="predicted"/>
<keyword evidence="1 3" id="KW-0378">Hydrolase</keyword>
<dbReference type="Proteomes" id="UP001219037">
    <property type="component" value="Chromosome"/>
</dbReference>
<organism evidence="3 4">
    <name type="scientific">Citricoccus muralis</name>
    <dbReference type="NCBI Taxonomy" id="169134"/>
    <lineage>
        <taxon>Bacteria</taxon>
        <taxon>Bacillati</taxon>
        <taxon>Actinomycetota</taxon>
        <taxon>Actinomycetes</taxon>
        <taxon>Micrococcales</taxon>
        <taxon>Micrococcaceae</taxon>
        <taxon>Citricoccus</taxon>
    </lineage>
</organism>
<dbReference type="EMBL" id="CP121252">
    <property type="protein sequence ID" value="WFP16570.1"/>
    <property type="molecule type" value="Genomic_DNA"/>
</dbReference>
<protein>
    <submittedName>
        <fullName evidence="3">Alpha/beta fold hydrolase</fullName>
    </submittedName>
</protein>
<dbReference type="InterPro" id="IPR000073">
    <property type="entry name" value="AB_hydrolase_1"/>
</dbReference>
<dbReference type="InterPro" id="IPR029058">
    <property type="entry name" value="AB_hydrolase_fold"/>
</dbReference>
<evidence type="ECO:0000256" key="1">
    <source>
        <dbReference type="ARBA" id="ARBA00022801"/>
    </source>
</evidence>
<dbReference type="Gene3D" id="3.40.50.1820">
    <property type="entry name" value="alpha/beta hydrolase"/>
    <property type="match status" value="1"/>
</dbReference>
<feature type="domain" description="AB hydrolase-1" evidence="2">
    <location>
        <begin position="8"/>
        <end position="206"/>
    </location>
</feature>
<dbReference type="RefSeq" id="WP_278157689.1">
    <property type="nucleotide sequence ID" value="NZ_CP121252.1"/>
</dbReference>
<evidence type="ECO:0000313" key="3">
    <source>
        <dbReference type="EMBL" id="WFP16570.1"/>
    </source>
</evidence>
<keyword evidence="4" id="KW-1185">Reference proteome</keyword>
<dbReference type="GO" id="GO:0016787">
    <property type="term" value="F:hydrolase activity"/>
    <property type="evidence" value="ECO:0007669"/>
    <property type="project" value="UniProtKB-KW"/>
</dbReference>
<evidence type="ECO:0000259" key="2">
    <source>
        <dbReference type="Pfam" id="PF12697"/>
    </source>
</evidence>
<name>A0ABY8H7A4_9MICC</name>
<dbReference type="InterPro" id="IPR050266">
    <property type="entry name" value="AB_hydrolase_sf"/>
</dbReference>
<dbReference type="PANTHER" id="PTHR43798">
    <property type="entry name" value="MONOACYLGLYCEROL LIPASE"/>
    <property type="match status" value="1"/>
</dbReference>